<organism evidence="1 2">
    <name type="scientific">Dipteronia dyeriana</name>
    <dbReference type="NCBI Taxonomy" id="168575"/>
    <lineage>
        <taxon>Eukaryota</taxon>
        <taxon>Viridiplantae</taxon>
        <taxon>Streptophyta</taxon>
        <taxon>Embryophyta</taxon>
        <taxon>Tracheophyta</taxon>
        <taxon>Spermatophyta</taxon>
        <taxon>Magnoliopsida</taxon>
        <taxon>eudicotyledons</taxon>
        <taxon>Gunneridae</taxon>
        <taxon>Pentapetalae</taxon>
        <taxon>rosids</taxon>
        <taxon>malvids</taxon>
        <taxon>Sapindales</taxon>
        <taxon>Sapindaceae</taxon>
        <taxon>Hippocastanoideae</taxon>
        <taxon>Acereae</taxon>
        <taxon>Dipteronia</taxon>
    </lineage>
</organism>
<comment type="caution">
    <text evidence="1">The sequence shown here is derived from an EMBL/GenBank/DDBJ whole genome shotgun (WGS) entry which is preliminary data.</text>
</comment>
<name>A0AAD9WZ25_9ROSI</name>
<evidence type="ECO:0000313" key="1">
    <source>
        <dbReference type="EMBL" id="KAK2648526.1"/>
    </source>
</evidence>
<dbReference type="EMBL" id="JANJYI010000005">
    <property type="protein sequence ID" value="KAK2648526.1"/>
    <property type="molecule type" value="Genomic_DNA"/>
</dbReference>
<reference evidence="1" key="1">
    <citation type="journal article" date="2023" name="Plant J.">
        <title>Genome sequences and population genomics provide insights into the demographic history, inbreeding, and mutation load of two 'living fossil' tree species of Dipteronia.</title>
        <authorList>
            <person name="Feng Y."/>
            <person name="Comes H.P."/>
            <person name="Chen J."/>
            <person name="Zhu S."/>
            <person name="Lu R."/>
            <person name="Zhang X."/>
            <person name="Li P."/>
            <person name="Qiu J."/>
            <person name="Olsen K.M."/>
            <person name="Qiu Y."/>
        </authorList>
    </citation>
    <scope>NUCLEOTIDE SEQUENCE</scope>
    <source>
        <strain evidence="1">KIB01</strain>
    </source>
</reference>
<keyword evidence="2" id="KW-1185">Reference proteome</keyword>
<evidence type="ECO:0000313" key="2">
    <source>
        <dbReference type="Proteomes" id="UP001280121"/>
    </source>
</evidence>
<sequence length="130" mass="15020">MQQSELSWEITMKLFEIQRLKRIQFLKLGKKMRSTESSNWFSVNHICGGSQSGNSSHCGRRHWEGNGSVYSTGTTSTIIRRTSMVVFFPDSKKSSDFSPLLQRGHFKHVHRDKVFLFPEFLDPILAIQLN</sequence>
<protein>
    <submittedName>
        <fullName evidence="1">Uncharacterized protein</fullName>
    </submittedName>
</protein>
<proteinExistence type="predicted"/>
<gene>
    <name evidence="1" type="ORF">Ddye_016015</name>
</gene>
<dbReference type="Proteomes" id="UP001280121">
    <property type="component" value="Unassembled WGS sequence"/>
</dbReference>
<dbReference type="AlphaFoldDB" id="A0AAD9WZ25"/>
<accession>A0AAD9WZ25</accession>